<gene>
    <name evidence="2" type="ORF">Vafri_14547</name>
</gene>
<evidence type="ECO:0000313" key="3">
    <source>
        <dbReference type="Proteomes" id="UP000747399"/>
    </source>
</evidence>
<dbReference type="AlphaFoldDB" id="A0A8J4BEA0"/>
<name>A0A8J4BEA0_9CHLO</name>
<dbReference type="EMBL" id="BNCO01000036">
    <property type="protein sequence ID" value="GIL59826.1"/>
    <property type="molecule type" value="Genomic_DNA"/>
</dbReference>
<comment type="caution">
    <text evidence="2">The sequence shown here is derived from an EMBL/GenBank/DDBJ whole genome shotgun (WGS) entry which is preliminary data.</text>
</comment>
<sequence>LLTGITTGLGSRAAFFFAPFLPPASSGPSVSSGLPAVAASSSSSSSSPLAAFLGSLESFLSLQTKKPEGQGVSQLVDRKMYNTHSQQGLLSLHSMERRPVHVYVRNRR</sequence>
<evidence type="ECO:0000256" key="1">
    <source>
        <dbReference type="SAM" id="MobiDB-lite"/>
    </source>
</evidence>
<feature type="non-terminal residue" evidence="2">
    <location>
        <position position="1"/>
    </location>
</feature>
<proteinExistence type="predicted"/>
<evidence type="ECO:0000313" key="2">
    <source>
        <dbReference type="EMBL" id="GIL59826.1"/>
    </source>
</evidence>
<reference evidence="2" key="1">
    <citation type="journal article" date="2021" name="Proc. Natl. Acad. Sci. U.S.A.">
        <title>Three genomes in the algal genus Volvox reveal the fate of a haploid sex-determining region after a transition to homothallism.</title>
        <authorList>
            <person name="Yamamoto K."/>
            <person name="Hamaji T."/>
            <person name="Kawai-Toyooka H."/>
            <person name="Matsuzaki R."/>
            <person name="Takahashi F."/>
            <person name="Nishimura Y."/>
            <person name="Kawachi M."/>
            <person name="Noguchi H."/>
            <person name="Minakuchi Y."/>
            <person name="Umen J.G."/>
            <person name="Toyoda A."/>
            <person name="Nozaki H."/>
        </authorList>
    </citation>
    <scope>NUCLEOTIDE SEQUENCE</scope>
    <source>
        <strain evidence="2">NIES-3780</strain>
    </source>
</reference>
<organism evidence="2 3">
    <name type="scientific">Volvox africanus</name>
    <dbReference type="NCBI Taxonomy" id="51714"/>
    <lineage>
        <taxon>Eukaryota</taxon>
        <taxon>Viridiplantae</taxon>
        <taxon>Chlorophyta</taxon>
        <taxon>core chlorophytes</taxon>
        <taxon>Chlorophyceae</taxon>
        <taxon>CS clade</taxon>
        <taxon>Chlamydomonadales</taxon>
        <taxon>Volvocaceae</taxon>
        <taxon>Volvox</taxon>
    </lineage>
</organism>
<protein>
    <submittedName>
        <fullName evidence="2">Uncharacterized protein</fullName>
    </submittedName>
</protein>
<keyword evidence="3" id="KW-1185">Reference proteome</keyword>
<dbReference type="Proteomes" id="UP000747399">
    <property type="component" value="Unassembled WGS sequence"/>
</dbReference>
<accession>A0A8J4BEA0</accession>
<feature type="region of interest" description="Disordered" evidence="1">
    <location>
        <begin position="25"/>
        <end position="47"/>
    </location>
</feature>